<dbReference type="AlphaFoldDB" id="G7YIC8"/>
<name>G7YIC8_CLOSI</name>
<dbReference type="Proteomes" id="UP000008909">
    <property type="component" value="Unassembled WGS sequence"/>
</dbReference>
<dbReference type="PANTHER" id="PTHR24408:SF58">
    <property type="entry name" value="TRANSCRIPTION FACTOR (TFIIIA), PUTATIVE (AFU_ORTHOLOGUE AFUA_1G05150)-RELATED"/>
    <property type="match status" value="1"/>
</dbReference>
<sequence>MKCFDAWNIRCSPKGKHFKKCSMKRVKHLQERSLVAYRTNYSPEHNYPVPLLDALLVEYAPRAVLDTRSASVTAVDYPCVSSPEETTRPDKTPSATPARVVQRNKYHCPVCNKNFRFLSKVLSHLAVHSNLRELHCTLCTRTFKYGHRLSHHMKYAHGYRADIPPRTSSEEVRKSTELGNLCHECKKSFSRWDTLQRHRNSAHQKKKAYVCEICGIVLYAKDNLFSHIRSVHRTDDHPKCGVCQKTFKTPYNLERHVACVHITRQQNVTRRNETVGLASLKLLKNEVRLKTRGRNSVTKTMLIFDSGPIITVHSMRHEPNWVGVHWEEVIVNTSCTLLRNDSCLFPYRLIRVSLRTRCLYSASENNQTFCKFIRYLKVEPYCTDKHPELHHHSEPGLYPPMRRSFSEEASDRHVSIESANLAKNRAFSRIFVRTVIARNPYRVTHRTIREQLDLGEDAELRHMFTFCGSATLNGQENNSLKRSAEVVVMYDKYGLTQFGQQDIGIDLSFISPEEVLRYDIQDRRSGGSECRTWYVSPHILSSETRLVDDYGSQQQTLASRNLVAANCKVPVERNKPCSLEVHYWKLVTNNGIRSKRCLFLFANVYNVSHNMGYLFRSWFARSRTTWVVVSTPPK</sequence>
<dbReference type="PROSITE" id="PS50157">
    <property type="entry name" value="ZINC_FINGER_C2H2_2"/>
    <property type="match status" value="5"/>
</dbReference>
<keyword evidence="1" id="KW-0479">Metal-binding</keyword>
<dbReference type="Pfam" id="PF00096">
    <property type="entry name" value="zf-C2H2"/>
    <property type="match status" value="3"/>
</dbReference>
<dbReference type="InterPro" id="IPR036236">
    <property type="entry name" value="Znf_C2H2_sf"/>
</dbReference>
<evidence type="ECO:0000313" key="8">
    <source>
        <dbReference type="Proteomes" id="UP000008909"/>
    </source>
</evidence>
<dbReference type="GO" id="GO:0000981">
    <property type="term" value="F:DNA-binding transcription factor activity, RNA polymerase II-specific"/>
    <property type="evidence" value="ECO:0007669"/>
    <property type="project" value="TreeGrafter"/>
</dbReference>
<organism evidence="7 8">
    <name type="scientific">Clonorchis sinensis</name>
    <name type="common">Chinese liver fluke</name>
    <dbReference type="NCBI Taxonomy" id="79923"/>
    <lineage>
        <taxon>Eukaryota</taxon>
        <taxon>Metazoa</taxon>
        <taxon>Spiralia</taxon>
        <taxon>Lophotrochozoa</taxon>
        <taxon>Platyhelminthes</taxon>
        <taxon>Trematoda</taxon>
        <taxon>Digenea</taxon>
        <taxon>Opisthorchiida</taxon>
        <taxon>Opisthorchiata</taxon>
        <taxon>Opisthorchiidae</taxon>
        <taxon>Clonorchis</taxon>
    </lineage>
</organism>
<dbReference type="GO" id="GO:0005634">
    <property type="term" value="C:nucleus"/>
    <property type="evidence" value="ECO:0007669"/>
    <property type="project" value="TreeGrafter"/>
</dbReference>
<keyword evidence="4" id="KW-0862">Zinc</keyword>
<feature type="domain" description="C2H2-type" evidence="6">
    <location>
        <begin position="209"/>
        <end position="237"/>
    </location>
</feature>
<protein>
    <submittedName>
        <fullName evidence="7">Zinc finger protein 324B</fullName>
    </submittedName>
</protein>
<reference evidence="7" key="1">
    <citation type="journal article" date="2011" name="Genome Biol.">
        <title>The draft genome of the carcinogenic human liver fluke Clonorchis sinensis.</title>
        <authorList>
            <person name="Wang X."/>
            <person name="Chen W."/>
            <person name="Huang Y."/>
            <person name="Sun J."/>
            <person name="Men J."/>
            <person name="Liu H."/>
            <person name="Luo F."/>
            <person name="Guo L."/>
            <person name="Lv X."/>
            <person name="Deng C."/>
            <person name="Zhou C."/>
            <person name="Fan Y."/>
            <person name="Li X."/>
            <person name="Huang L."/>
            <person name="Hu Y."/>
            <person name="Liang C."/>
            <person name="Hu X."/>
            <person name="Xu J."/>
            <person name="Yu X."/>
        </authorList>
    </citation>
    <scope>NUCLEOTIDE SEQUENCE [LARGE SCALE GENOMIC DNA]</scope>
    <source>
        <strain evidence="7">Henan</strain>
    </source>
</reference>
<feature type="domain" description="C2H2-type" evidence="6">
    <location>
        <begin position="106"/>
        <end position="133"/>
    </location>
</feature>
<accession>G7YIC8</accession>
<reference key="2">
    <citation type="submission" date="2011-10" db="EMBL/GenBank/DDBJ databases">
        <title>The genome and transcriptome sequence of Clonorchis sinensis provide insights into the carcinogenic liver fluke.</title>
        <authorList>
            <person name="Wang X."/>
            <person name="Huang Y."/>
            <person name="Chen W."/>
            <person name="Liu H."/>
            <person name="Guo L."/>
            <person name="Chen Y."/>
            <person name="Luo F."/>
            <person name="Zhou W."/>
            <person name="Sun J."/>
            <person name="Mao Q."/>
            <person name="Liang P."/>
            <person name="Zhou C."/>
            <person name="Tian Y."/>
            <person name="Men J."/>
            <person name="Lv X."/>
            <person name="Huang L."/>
            <person name="Zhou J."/>
            <person name="Hu Y."/>
            <person name="Li R."/>
            <person name="Zhang F."/>
            <person name="Lei H."/>
            <person name="Li X."/>
            <person name="Hu X."/>
            <person name="Liang C."/>
            <person name="Xu J."/>
            <person name="Wu Z."/>
            <person name="Yu X."/>
        </authorList>
    </citation>
    <scope>NUCLEOTIDE SEQUENCE</scope>
    <source>
        <strain>Henan</strain>
    </source>
</reference>
<dbReference type="SMART" id="SM00355">
    <property type="entry name" value="ZnF_C2H2"/>
    <property type="match status" value="5"/>
</dbReference>
<dbReference type="Gene3D" id="3.30.160.60">
    <property type="entry name" value="Classic Zinc Finger"/>
    <property type="match status" value="3"/>
</dbReference>
<evidence type="ECO:0000256" key="1">
    <source>
        <dbReference type="ARBA" id="ARBA00022723"/>
    </source>
</evidence>
<feature type="domain" description="C2H2-type" evidence="6">
    <location>
        <begin position="180"/>
        <end position="208"/>
    </location>
</feature>
<evidence type="ECO:0000256" key="5">
    <source>
        <dbReference type="PROSITE-ProRule" id="PRU00042"/>
    </source>
</evidence>
<evidence type="ECO:0000256" key="4">
    <source>
        <dbReference type="ARBA" id="ARBA00022833"/>
    </source>
</evidence>
<evidence type="ECO:0000259" key="6">
    <source>
        <dbReference type="PROSITE" id="PS50157"/>
    </source>
</evidence>
<dbReference type="EMBL" id="DF143339">
    <property type="protein sequence ID" value="GAA52711.1"/>
    <property type="molecule type" value="Genomic_DNA"/>
</dbReference>
<dbReference type="InterPro" id="IPR013087">
    <property type="entry name" value="Znf_C2H2_type"/>
</dbReference>
<evidence type="ECO:0000256" key="2">
    <source>
        <dbReference type="ARBA" id="ARBA00022737"/>
    </source>
</evidence>
<evidence type="ECO:0000313" key="7">
    <source>
        <dbReference type="EMBL" id="GAA52711.1"/>
    </source>
</evidence>
<dbReference type="PROSITE" id="PS00028">
    <property type="entry name" value="ZINC_FINGER_C2H2_1"/>
    <property type="match status" value="5"/>
</dbReference>
<gene>
    <name evidence="7" type="ORF">CLF_108657</name>
</gene>
<proteinExistence type="predicted"/>
<evidence type="ECO:0000256" key="3">
    <source>
        <dbReference type="ARBA" id="ARBA00022771"/>
    </source>
</evidence>
<keyword evidence="2" id="KW-0677">Repeat</keyword>
<keyword evidence="3 5" id="KW-0863">Zinc-finger</keyword>
<dbReference type="PANTHER" id="PTHR24408">
    <property type="entry name" value="ZINC FINGER PROTEIN"/>
    <property type="match status" value="1"/>
</dbReference>
<feature type="domain" description="C2H2-type" evidence="6">
    <location>
        <begin position="238"/>
        <end position="266"/>
    </location>
</feature>
<dbReference type="GO" id="GO:0043565">
    <property type="term" value="F:sequence-specific DNA binding"/>
    <property type="evidence" value="ECO:0007669"/>
    <property type="project" value="TreeGrafter"/>
</dbReference>
<keyword evidence="8" id="KW-1185">Reference proteome</keyword>
<dbReference type="SUPFAM" id="SSF57667">
    <property type="entry name" value="beta-beta-alpha zinc fingers"/>
    <property type="match status" value="3"/>
</dbReference>
<feature type="domain" description="C2H2-type" evidence="6">
    <location>
        <begin position="134"/>
        <end position="157"/>
    </location>
</feature>
<dbReference type="GO" id="GO:0008270">
    <property type="term" value="F:zinc ion binding"/>
    <property type="evidence" value="ECO:0007669"/>
    <property type="project" value="UniProtKB-KW"/>
</dbReference>